<dbReference type="PANTHER" id="PTHR30258">
    <property type="entry name" value="TYPE II SECRETION SYSTEM PROTEIN GSPE-RELATED"/>
    <property type="match status" value="1"/>
</dbReference>
<accession>A0A0D4CN28</accession>
<dbReference type="InterPro" id="IPR047667">
    <property type="entry name" value="ATPase_ComGA"/>
</dbReference>
<dbReference type="Proteomes" id="UP000003645">
    <property type="component" value="Chromosome"/>
</dbReference>
<evidence type="ECO:0000313" key="6">
    <source>
        <dbReference type="Proteomes" id="UP000003645"/>
    </source>
</evidence>
<dbReference type="HOGENOM" id="CLU_013446_3_1_9"/>
<gene>
    <name evidence="5" type="ORF">LBLM1_08215</name>
</gene>
<dbReference type="GO" id="GO:0016887">
    <property type="term" value="F:ATP hydrolysis activity"/>
    <property type="evidence" value="ECO:0007669"/>
    <property type="project" value="TreeGrafter"/>
</dbReference>
<dbReference type="CDD" id="cd01129">
    <property type="entry name" value="PulE-GspE-like"/>
    <property type="match status" value="1"/>
</dbReference>
<dbReference type="InterPro" id="IPR027417">
    <property type="entry name" value="P-loop_NTPase"/>
</dbReference>
<dbReference type="InterPro" id="IPR001482">
    <property type="entry name" value="T2SS/T4SS_dom"/>
</dbReference>
<keyword evidence="6" id="KW-1185">Reference proteome</keyword>
<proteinExistence type="inferred from homology"/>
<dbReference type="Gene3D" id="3.30.450.90">
    <property type="match status" value="1"/>
</dbReference>
<protein>
    <recommendedName>
        <fullName evidence="4">Bacterial type II secretion system protein E domain-containing protein</fullName>
    </recommendedName>
</protein>
<dbReference type="GO" id="GO:0005524">
    <property type="term" value="F:ATP binding"/>
    <property type="evidence" value="ECO:0007669"/>
    <property type="project" value="UniProtKB-KW"/>
</dbReference>
<dbReference type="Pfam" id="PF00437">
    <property type="entry name" value="T2SSE"/>
    <property type="match status" value="1"/>
</dbReference>
<dbReference type="Gene3D" id="3.40.50.300">
    <property type="entry name" value="P-loop containing nucleotide triphosphate hydrolases"/>
    <property type="match status" value="1"/>
</dbReference>
<dbReference type="KEGG" id="lmu:LBLM1_08215"/>
<dbReference type="NCBIfam" id="NF041000">
    <property type="entry name" value="ATPase_ComGA"/>
    <property type="match status" value="1"/>
</dbReference>
<evidence type="ECO:0000259" key="4">
    <source>
        <dbReference type="Pfam" id="PF00437"/>
    </source>
</evidence>
<keyword evidence="3" id="KW-0067">ATP-binding</keyword>
<dbReference type="STRING" id="1130798.LBLM1_08215"/>
<dbReference type="SUPFAM" id="SSF52540">
    <property type="entry name" value="P-loop containing nucleoside triphosphate hydrolases"/>
    <property type="match status" value="1"/>
</dbReference>
<dbReference type="AlphaFoldDB" id="A0A0D4CN28"/>
<organism evidence="5 6">
    <name type="scientific">Limosilactobacillus mucosae LM1</name>
    <dbReference type="NCBI Taxonomy" id="1130798"/>
    <lineage>
        <taxon>Bacteria</taxon>
        <taxon>Bacillati</taxon>
        <taxon>Bacillota</taxon>
        <taxon>Bacilli</taxon>
        <taxon>Lactobacillales</taxon>
        <taxon>Lactobacillaceae</taxon>
        <taxon>Limosilactobacillus</taxon>
    </lineage>
</organism>
<dbReference type="EMBL" id="CP011013">
    <property type="protein sequence ID" value="AJT51494.1"/>
    <property type="molecule type" value="Genomic_DNA"/>
</dbReference>
<evidence type="ECO:0000313" key="5">
    <source>
        <dbReference type="EMBL" id="AJT51494.1"/>
    </source>
</evidence>
<dbReference type="GO" id="GO:0005886">
    <property type="term" value="C:plasma membrane"/>
    <property type="evidence" value="ECO:0007669"/>
    <property type="project" value="TreeGrafter"/>
</dbReference>
<comment type="similarity">
    <text evidence="1">Belongs to the GSP E family.</text>
</comment>
<dbReference type="PANTHER" id="PTHR30258:SF3">
    <property type="entry name" value="SLL1921 PROTEIN"/>
    <property type="match status" value="1"/>
</dbReference>
<evidence type="ECO:0000256" key="1">
    <source>
        <dbReference type="ARBA" id="ARBA00006611"/>
    </source>
</evidence>
<reference evidence="5 6" key="1">
    <citation type="journal article" date="2012" name="J. Bacteriol.">
        <title>Genome sequence of Lactobacillus mucosae LM1, isolated from piglet feces.</title>
        <authorList>
            <person name="Lee J.H."/>
            <person name="Valeriano V.D."/>
            <person name="Shin Y.R."/>
            <person name="Chae J.P."/>
            <person name="Kim G.B."/>
            <person name="Ham J.S."/>
            <person name="Chun J."/>
            <person name="Kang D.K."/>
        </authorList>
    </citation>
    <scope>NUCLEOTIDE SEQUENCE [LARGE SCALE GENOMIC DNA]</scope>
    <source>
        <strain evidence="5 6">LM1</strain>
    </source>
</reference>
<evidence type="ECO:0000256" key="3">
    <source>
        <dbReference type="ARBA" id="ARBA00022840"/>
    </source>
</evidence>
<evidence type="ECO:0000256" key="2">
    <source>
        <dbReference type="ARBA" id="ARBA00022741"/>
    </source>
</evidence>
<keyword evidence="2" id="KW-0547">Nucleotide-binding</keyword>
<name>A0A0D4CN28_LIMMU</name>
<sequence length="325" mass="37346">MLKSEFSRDIAVLIRYRVSDLYVLPYRSYYRLLIMHEGQLQLYQQWPLPLGKRLIAYLKYRADMSVSEHRRPQSGSLCWRAPRGKVDLRLSSVGDCRGQESLVVRFIYRLCNDYRMLVPPQWQKLQQTAKKRGLMLFAGPMGSGKTTTMYHLARQFVDQCVVMTIEDPVEITEPMFIQLQVNELAEMGYQQLLKVGLRHRPQIFIIGEIRDPQTAQMAVQAALSGHLVMATVHARNVYGALTRLEQLNVDDFYLQQAVSCVCYQRLLPTVKKQLAVLFDLLADDALQESFTKRKVGMTDAWQQQLKNCVAKGCVEKSVAQSYQAG</sequence>
<feature type="domain" description="Bacterial type II secretion system protein E" evidence="4">
    <location>
        <begin position="13"/>
        <end position="296"/>
    </location>
</feature>